<feature type="binding site" evidence="12">
    <location>
        <position position="283"/>
    </location>
    <ligand>
        <name>Zn(2+)</name>
        <dbReference type="ChEBI" id="CHEBI:29105"/>
        <note>catalytic</note>
    </ligand>
</feature>
<dbReference type="Pfam" id="PF01435">
    <property type="entry name" value="Peptidase_M48"/>
    <property type="match status" value="1"/>
</dbReference>
<evidence type="ECO:0000256" key="5">
    <source>
        <dbReference type="ARBA" id="ARBA00022801"/>
    </source>
</evidence>
<proteinExistence type="inferred from homology"/>
<evidence type="ECO:0000256" key="9">
    <source>
        <dbReference type="ARBA" id="ARBA00023049"/>
    </source>
</evidence>
<protein>
    <submittedName>
        <fullName evidence="17">STE24 endopeptidase</fullName>
    </submittedName>
</protein>
<feature type="transmembrane region" description="Helical" evidence="14">
    <location>
        <begin position="176"/>
        <end position="196"/>
    </location>
</feature>
<evidence type="ECO:0000256" key="7">
    <source>
        <dbReference type="ARBA" id="ARBA00022833"/>
    </source>
</evidence>
<evidence type="ECO:0000313" key="18">
    <source>
        <dbReference type="Proteomes" id="UP000199120"/>
    </source>
</evidence>
<feature type="transmembrane region" description="Helical" evidence="14">
    <location>
        <begin position="293"/>
        <end position="312"/>
    </location>
</feature>
<evidence type="ECO:0000256" key="11">
    <source>
        <dbReference type="PIRSR" id="PIRSR627057-1"/>
    </source>
</evidence>
<keyword evidence="10 14" id="KW-0472">Membrane</keyword>
<dbReference type="AlphaFoldDB" id="A0A1H7UN43"/>
<dbReference type="EMBL" id="FOAJ01000020">
    <property type="protein sequence ID" value="SEL98492.1"/>
    <property type="molecule type" value="Genomic_DNA"/>
</dbReference>
<keyword evidence="9 13" id="KW-0482">Metalloprotease</keyword>
<dbReference type="InterPro" id="IPR032456">
    <property type="entry name" value="Peptidase_M48_N"/>
</dbReference>
<evidence type="ECO:0000256" key="14">
    <source>
        <dbReference type="SAM" id="Phobius"/>
    </source>
</evidence>
<feature type="domain" description="CAAX prenyl protease 1 N-terminal" evidence="16">
    <location>
        <begin position="28"/>
        <end position="206"/>
    </location>
</feature>
<feature type="transmembrane region" description="Helical" evidence="14">
    <location>
        <begin position="143"/>
        <end position="170"/>
    </location>
</feature>
<dbReference type="PANTHER" id="PTHR10120">
    <property type="entry name" value="CAAX PRENYL PROTEASE 1"/>
    <property type="match status" value="1"/>
</dbReference>
<feature type="domain" description="Peptidase M48" evidence="15">
    <location>
        <begin position="209"/>
        <end position="417"/>
    </location>
</feature>
<dbReference type="RefSeq" id="WP_090543113.1">
    <property type="nucleotide sequence ID" value="NZ_FNSR01000001.1"/>
</dbReference>
<dbReference type="Proteomes" id="UP000199120">
    <property type="component" value="Unassembled WGS sequence"/>
</dbReference>
<evidence type="ECO:0000256" key="6">
    <source>
        <dbReference type="ARBA" id="ARBA00022824"/>
    </source>
</evidence>
<feature type="binding site" evidence="12">
    <location>
        <position position="361"/>
    </location>
    <ligand>
        <name>Zn(2+)</name>
        <dbReference type="ChEBI" id="CHEBI:29105"/>
        <note>catalytic</note>
    </ligand>
</feature>
<feature type="binding site" evidence="12">
    <location>
        <position position="279"/>
    </location>
    <ligand>
        <name>Zn(2+)</name>
        <dbReference type="ChEBI" id="CHEBI:29105"/>
        <note>catalytic</note>
    </ligand>
</feature>
<feature type="transmembrane region" description="Helical" evidence="14">
    <location>
        <begin position="70"/>
        <end position="89"/>
    </location>
</feature>
<evidence type="ECO:0000256" key="8">
    <source>
        <dbReference type="ARBA" id="ARBA00022989"/>
    </source>
</evidence>
<reference evidence="18" key="1">
    <citation type="submission" date="2016-10" db="EMBL/GenBank/DDBJ databases">
        <authorList>
            <person name="Varghese N."/>
            <person name="Submissions S."/>
        </authorList>
    </citation>
    <scope>NUCLEOTIDE SEQUENCE [LARGE SCALE GENOMIC DNA]</scope>
    <source>
        <strain evidence="18">LMG 26416</strain>
    </source>
</reference>
<evidence type="ECO:0000256" key="3">
    <source>
        <dbReference type="ARBA" id="ARBA00022692"/>
    </source>
</evidence>
<feature type="transmembrane region" description="Helical" evidence="14">
    <location>
        <begin position="101"/>
        <end position="122"/>
    </location>
</feature>
<dbReference type="FunFam" id="3.30.2010.10:FF:000002">
    <property type="entry name" value="CAAX prenyl protease"/>
    <property type="match status" value="1"/>
</dbReference>
<keyword evidence="5 13" id="KW-0378">Hydrolase</keyword>
<dbReference type="OrthoDB" id="9781930at2"/>
<feature type="active site" evidence="11">
    <location>
        <position position="280"/>
    </location>
</feature>
<accession>A0A1H7UN43</accession>
<evidence type="ECO:0000256" key="10">
    <source>
        <dbReference type="ARBA" id="ARBA00023136"/>
    </source>
</evidence>
<keyword evidence="6" id="KW-0256">Endoplasmic reticulum</keyword>
<keyword evidence="18" id="KW-1185">Reference proteome</keyword>
<evidence type="ECO:0000313" key="17">
    <source>
        <dbReference type="EMBL" id="SEL98492.1"/>
    </source>
</evidence>
<dbReference type="Pfam" id="PF16491">
    <property type="entry name" value="Peptidase_M48_N"/>
    <property type="match status" value="1"/>
</dbReference>
<gene>
    <name evidence="17" type="ORF">SAMN05192542_12019</name>
</gene>
<evidence type="ECO:0000256" key="4">
    <source>
        <dbReference type="ARBA" id="ARBA00022723"/>
    </source>
</evidence>
<dbReference type="Gene3D" id="3.30.2010.10">
    <property type="entry name" value="Metalloproteases ('zincins'), catalytic domain"/>
    <property type="match status" value="1"/>
</dbReference>
<organism evidence="17 18">
    <name type="scientific">Paraburkholderia caballeronis</name>
    <dbReference type="NCBI Taxonomy" id="416943"/>
    <lineage>
        <taxon>Bacteria</taxon>
        <taxon>Pseudomonadati</taxon>
        <taxon>Pseudomonadota</taxon>
        <taxon>Betaproteobacteria</taxon>
        <taxon>Burkholderiales</taxon>
        <taxon>Burkholderiaceae</taxon>
        <taxon>Paraburkholderia</taxon>
    </lineage>
</organism>
<keyword evidence="8 14" id="KW-1133">Transmembrane helix</keyword>
<name>A0A1H7UN43_9BURK</name>
<dbReference type="GO" id="GO:0046872">
    <property type="term" value="F:metal ion binding"/>
    <property type="evidence" value="ECO:0007669"/>
    <property type="project" value="UniProtKB-KW"/>
</dbReference>
<evidence type="ECO:0000259" key="15">
    <source>
        <dbReference type="Pfam" id="PF01435"/>
    </source>
</evidence>
<keyword evidence="4 12" id="KW-0479">Metal-binding</keyword>
<evidence type="ECO:0000256" key="2">
    <source>
        <dbReference type="ARBA" id="ARBA00022670"/>
    </source>
</evidence>
<comment type="similarity">
    <text evidence="13">Belongs to the peptidase M48 family.</text>
</comment>
<comment type="cofactor">
    <cofactor evidence="12 13">
        <name>Zn(2+)</name>
        <dbReference type="ChEBI" id="CHEBI:29105"/>
    </cofactor>
    <text evidence="12 13">Binds 1 zinc ion per subunit.</text>
</comment>
<keyword evidence="2 13" id="KW-0645">Protease</keyword>
<keyword evidence="7 12" id="KW-0862">Zinc</keyword>
<feature type="active site" description="Proton donor" evidence="11">
    <location>
        <position position="365"/>
    </location>
</feature>
<dbReference type="InterPro" id="IPR027057">
    <property type="entry name" value="CAXX_Prtase_1"/>
</dbReference>
<sequence>MPTLYFSALFVIAVVAMVATRLWLASRQIRFVAAHRDAVPPQFSSTIPLTAHQRAADYTVARTRLTMIEVVLGAVVLIALTLLGGVQALDLGISDALGRGYVGQIALIGAVIAITGAIELPLDYYRQFVVEARFGFNRMTKGIFFADRIKGVVIGAAFGVPLLFVVLWLMKQAGSLWWLWTWAVWVVFQMLVLVLYPSFIAPLFNKFEPLKDDALRARIEALMKRCGFAAKGLFVMDGSRRSAHGNAYFTGFGAAKRIVFFDTLLARLSGSEIEAVLAHELGHFKRRHVLKRMAVSFAISLALLAVLGWLSQRVWFYEGLGVRPSLLGGNEGLALVLFFLAAPVFLFFVTPLGSLSSRKHEFEADAFAATQTDAQNLINALVKLYEDNASTLTPDPLYTAFYYSHPPASQRIDRLLQHA</sequence>
<dbReference type="GO" id="GO:0004222">
    <property type="term" value="F:metalloendopeptidase activity"/>
    <property type="evidence" value="ECO:0007669"/>
    <property type="project" value="InterPro"/>
</dbReference>
<evidence type="ECO:0000256" key="12">
    <source>
        <dbReference type="PIRSR" id="PIRSR627057-2"/>
    </source>
</evidence>
<feature type="transmembrane region" description="Helical" evidence="14">
    <location>
        <begin position="332"/>
        <end position="352"/>
    </location>
</feature>
<dbReference type="STRING" id="416943.SAMN05445871_1207"/>
<dbReference type="GO" id="GO:0071586">
    <property type="term" value="P:CAAX-box protein processing"/>
    <property type="evidence" value="ECO:0007669"/>
    <property type="project" value="InterPro"/>
</dbReference>
<comment type="subcellular location">
    <subcellularLocation>
        <location evidence="1">Endoplasmic reticulum membrane</location>
        <topology evidence="1">Multi-pass membrane protein</topology>
    </subcellularLocation>
</comment>
<dbReference type="CDD" id="cd07343">
    <property type="entry name" value="M48A_Zmpste24p_like"/>
    <property type="match status" value="1"/>
</dbReference>
<feature type="transmembrane region" description="Helical" evidence="14">
    <location>
        <begin position="6"/>
        <end position="24"/>
    </location>
</feature>
<evidence type="ECO:0000256" key="1">
    <source>
        <dbReference type="ARBA" id="ARBA00004477"/>
    </source>
</evidence>
<keyword evidence="3 14" id="KW-0812">Transmembrane</keyword>
<evidence type="ECO:0000256" key="13">
    <source>
        <dbReference type="RuleBase" id="RU003983"/>
    </source>
</evidence>
<evidence type="ECO:0000259" key="16">
    <source>
        <dbReference type="Pfam" id="PF16491"/>
    </source>
</evidence>
<dbReference type="InterPro" id="IPR001915">
    <property type="entry name" value="Peptidase_M48"/>
</dbReference>